<feature type="non-terminal residue" evidence="2">
    <location>
        <position position="1"/>
    </location>
</feature>
<accession>A0ABD0NQY1</accession>
<name>A0ABD0NQY1_CIRMR</name>
<keyword evidence="3" id="KW-1185">Reference proteome</keyword>
<feature type="compositionally biased region" description="Low complexity" evidence="1">
    <location>
        <begin position="68"/>
        <end position="80"/>
    </location>
</feature>
<proteinExistence type="predicted"/>
<comment type="caution">
    <text evidence="2">The sequence shown here is derived from an EMBL/GenBank/DDBJ whole genome shotgun (WGS) entry which is preliminary data.</text>
</comment>
<evidence type="ECO:0000313" key="2">
    <source>
        <dbReference type="EMBL" id="KAL0163860.1"/>
    </source>
</evidence>
<protein>
    <submittedName>
        <fullName evidence="2">Uncharacterized protein</fullName>
    </submittedName>
</protein>
<sequence>LISSVWNALLASSHAAGIPKPTHLCPPVFELFPLSVALSTMGIALWCVWAAYTTAETPEKATSTEGLPEAAAEATEPPEAVVPIPDPPEVAAYAAEPPEAASSISALVIIVASTCELLVRPDPASEAVYECPVMAVEAVCELSSCSDTAMEAICELRKLLPCPELATKAECEPTVRLGSTDEESETELSVCPNAVVKTECELSVGPDLIIKSNVALNRSH</sequence>
<dbReference type="EMBL" id="JAMKFB020000020">
    <property type="protein sequence ID" value="KAL0163860.1"/>
    <property type="molecule type" value="Genomic_DNA"/>
</dbReference>
<dbReference type="Proteomes" id="UP001529510">
    <property type="component" value="Unassembled WGS sequence"/>
</dbReference>
<reference evidence="2 3" key="1">
    <citation type="submission" date="2024-05" db="EMBL/GenBank/DDBJ databases">
        <title>Genome sequencing and assembly of Indian major carp, Cirrhinus mrigala (Hamilton, 1822).</title>
        <authorList>
            <person name="Mohindra V."/>
            <person name="Chowdhury L.M."/>
            <person name="Lal K."/>
            <person name="Jena J.K."/>
        </authorList>
    </citation>
    <scope>NUCLEOTIDE SEQUENCE [LARGE SCALE GENOMIC DNA]</scope>
    <source>
        <strain evidence="2">CM1030</strain>
        <tissue evidence="2">Blood</tissue>
    </source>
</reference>
<organism evidence="2 3">
    <name type="scientific">Cirrhinus mrigala</name>
    <name type="common">Mrigala</name>
    <dbReference type="NCBI Taxonomy" id="683832"/>
    <lineage>
        <taxon>Eukaryota</taxon>
        <taxon>Metazoa</taxon>
        <taxon>Chordata</taxon>
        <taxon>Craniata</taxon>
        <taxon>Vertebrata</taxon>
        <taxon>Euteleostomi</taxon>
        <taxon>Actinopterygii</taxon>
        <taxon>Neopterygii</taxon>
        <taxon>Teleostei</taxon>
        <taxon>Ostariophysi</taxon>
        <taxon>Cypriniformes</taxon>
        <taxon>Cyprinidae</taxon>
        <taxon>Labeoninae</taxon>
        <taxon>Labeonini</taxon>
        <taxon>Cirrhinus</taxon>
    </lineage>
</organism>
<dbReference type="AlphaFoldDB" id="A0ABD0NQY1"/>
<evidence type="ECO:0000256" key="1">
    <source>
        <dbReference type="SAM" id="MobiDB-lite"/>
    </source>
</evidence>
<evidence type="ECO:0000313" key="3">
    <source>
        <dbReference type="Proteomes" id="UP001529510"/>
    </source>
</evidence>
<feature type="region of interest" description="Disordered" evidence="1">
    <location>
        <begin position="59"/>
        <end position="80"/>
    </location>
</feature>
<gene>
    <name evidence="2" type="ORF">M9458_039613</name>
</gene>